<comment type="similarity">
    <text evidence="9">Belongs to the sugar phosphate cyclases superfamily. Dehydroquinate synthase family.</text>
</comment>
<feature type="domain" description="3-dehydroquinate synthase N-terminal" evidence="11">
    <location>
        <begin position="69"/>
        <end position="180"/>
    </location>
</feature>
<evidence type="ECO:0000256" key="4">
    <source>
        <dbReference type="ARBA" id="ARBA00022741"/>
    </source>
</evidence>
<dbReference type="EMBL" id="AFZC02000003">
    <property type="protein sequence ID" value="EHL12377.1"/>
    <property type="molecule type" value="Genomic_DNA"/>
</dbReference>
<dbReference type="InterPro" id="IPR050071">
    <property type="entry name" value="Dehydroquinate_synthase"/>
</dbReference>
<comment type="catalytic activity">
    <reaction evidence="9">
        <text>7-phospho-2-dehydro-3-deoxy-D-arabino-heptonate = 3-dehydroquinate + phosphate</text>
        <dbReference type="Rhea" id="RHEA:21968"/>
        <dbReference type="ChEBI" id="CHEBI:32364"/>
        <dbReference type="ChEBI" id="CHEBI:43474"/>
        <dbReference type="ChEBI" id="CHEBI:58394"/>
        <dbReference type="EC" id="4.2.3.4"/>
    </reaction>
</comment>
<protein>
    <recommendedName>
        <fullName evidence="9 10">3-dehydroquinate synthase</fullName>
        <shortName evidence="9">DHQS</shortName>
        <ecNumber evidence="9 10">4.2.3.4</ecNumber>
    </recommendedName>
</protein>
<comment type="function">
    <text evidence="9">Catalyzes the conversion of 3-deoxy-D-arabino-heptulosonate 7-phosphate (DAHP) to dehydroquinate (DHQ).</text>
</comment>
<evidence type="ECO:0000259" key="11">
    <source>
        <dbReference type="Pfam" id="PF01761"/>
    </source>
</evidence>
<comment type="caution">
    <text evidence="13">The sequence shown here is derived from an EMBL/GenBank/DDBJ whole genome shotgun (WGS) entry which is preliminary data.</text>
</comment>
<dbReference type="Proteomes" id="UP000018461">
    <property type="component" value="Unassembled WGS sequence"/>
</dbReference>
<keyword evidence="14" id="KW-1185">Reference proteome</keyword>
<evidence type="ECO:0000313" key="13">
    <source>
        <dbReference type="EMBL" id="EHL12377.1"/>
    </source>
</evidence>
<evidence type="ECO:0000256" key="8">
    <source>
        <dbReference type="ARBA" id="ARBA00023285"/>
    </source>
</evidence>
<dbReference type="GO" id="GO:0000166">
    <property type="term" value="F:nucleotide binding"/>
    <property type="evidence" value="ECO:0007669"/>
    <property type="project" value="UniProtKB-KW"/>
</dbReference>
<feature type="binding site" evidence="9">
    <location>
        <begin position="171"/>
        <end position="174"/>
    </location>
    <ligand>
        <name>NAD(+)</name>
        <dbReference type="ChEBI" id="CHEBI:57540"/>
    </ligand>
</feature>
<evidence type="ECO:0000256" key="3">
    <source>
        <dbReference type="ARBA" id="ARBA00022723"/>
    </source>
</evidence>
<dbReference type="GO" id="GO:0005737">
    <property type="term" value="C:cytoplasm"/>
    <property type="evidence" value="ECO:0007669"/>
    <property type="project" value="UniProtKB-SubCell"/>
</dbReference>
<feature type="binding site" evidence="9">
    <location>
        <position position="265"/>
    </location>
    <ligand>
        <name>Zn(2+)</name>
        <dbReference type="ChEBI" id="CHEBI:29105"/>
    </ligand>
</feature>
<dbReference type="GO" id="GO:0009073">
    <property type="term" value="P:aromatic amino acid family biosynthetic process"/>
    <property type="evidence" value="ECO:0007669"/>
    <property type="project" value="UniProtKB-KW"/>
</dbReference>
<keyword evidence="3 9" id="KW-0479">Metal-binding</keyword>
<feature type="binding site" evidence="9">
    <location>
        <position position="186"/>
    </location>
    <ligand>
        <name>Zn(2+)</name>
        <dbReference type="ChEBI" id="CHEBI:29105"/>
    </ligand>
</feature>
<dbReference type="PIRSF" id="PIRSF001455">
    <property type="entry name" value="DHQ_synth"/>
    <property type="match status" value="1"/>
</dbReference>
<comment type="cofactor">
    <cofactor evidence="9">
        <name>Co(2+)</name>
        <dbReference type="ChEBI" id="CHEBI:48828"/>
    </cofactor>
    <cofactor evidence="9">
        <name>Zn(2+)</name>
        <dbReference type="ChEBI" id="CHEBI:29105"/>
    </cofactor>
    <text evidence="9">Binds 1 divalent metal cation per subunit. Can use either Co(2+) or Zn(2+).</text>
</comment>
<feature type="binding site" evidence="9">
    <location>
        <begin position="73"/>
        <end position="78"/>
    </location>
    <ligand>
        <name>NAD(+)</name>
        <dbReference type="ChEBI" id="CHEBI:57540"/>
    </ligand>
</feature>
<comment type="cofactor">
    <cofactor evidence="2">
        <name>Zn(2+)</name>
        <dbReference type="ChEBI" id="CHEBI:29105"/>
    </cofactor>
</comment>
<feature type="binding site" evidence="9">
    <location>
        <position position="144"/>
    </location>
    <ligand>
        <name>NAD(+)</name>
        <dbReference type="ChEBI" id="CHEBI:57540"/>
    </ligand>
</feature>
<comment type="pathway">
    <text evidence="9">Metabolic intermediate biosynthesis; chorismate biosynthesis; chorismate from D-erythrose 4-phosphate and phosphoenolpyruvate: step 2/7.</text>
</comment>
<dbReference type="HAMAP" id="MF_00110">
    <property type="entry name" value="DHQ_synthase"/>
    <property type="match status" value="1"/>
</dbReference>
<dbReference type="GO" id="GO:0046872">
    <property type="term" value="F:metal ion binding"/>
    <property type="evidence" value="ECO:0007669"/>
    <property type="project" value="UniProtKB-KW"/>
</dbReference>
<name>G9WM31_9FIRM</name>
<dbReference type="Gene3D" id="3.40.50.1970">
    <property type="match status" value="1"/>
</dbReference>
<evidence type="ECO:0000256" key="9">
    <source>
        <dbReference type="HAMAP-Rule" id="MF_00110"/>
    </source>
</evidence>
<dbReference type="CDD" id="cd08195">
    <property type="entry name" value="DHQS"/>
    <property type="match status" value="1"/>
</dbReference>
<dbReference type="UniPathway" id="UPA00053">
    <property type="reaction ID" value="UER00085"/>
</dbReference>
<evidence type="ECO:0000259" key="12">
    <source>
        <dbReference type="Pfam" id="PF24621"/>
    </source>
</evidence>
<dbReference type="RefSeq" id="WP_009534282.1">
    <property type="nucleotide sequence ID" value="NZ_KE148312.1"/>
</dbReference>
<evidence type="ECO:0000256" key="1">
    <source>
        <dbReference type="ARBA" id="ARBA00001911"/>
    </source>
</evidence>
<dbReference type="InterPro" id="IPR056179">
    <property type="entry name" value="DHQS_C"/>
</dbReference>
<dbReference type="GO" id="GO:0003856">
    <property type="term" value="F:3-dehydroquinate synthase activity"/>
    <property type="evidence" value="ECO:0007669"/>
    <property type="project" value="UniProtKB-UniRule"/>
</dbReference>
<dbReference type="Pfam" id="PF01761">
    <property type="entry name" value="DHQ_synthase"/>
    <property type="match status" value="1"/>
</dbReference>
<dbReference type="InterPro" id="IPR030963">
    <property type="entry name" value="DHQ_synth_fam"/>
</dbReference>
<reference evidence="13" key="1">
    <citation type="submission" date="2011-08" db="EMBL/GenBank/DDBJ databases">
        <authorList>
            <consortium name="The Broad Institute Genome Sequencing Platform"/>
            <person name="Earl A."/>
            <person name="Ward D."/>
            <person name="Feldgarden M."/>
            <person name="Gevers D."/>
            <person name="Sizova M."/>
            <person name="Hazen A."/>
            <person name="Epstein S."/>
            <person name="Young S.K."/>
            <person name="Zeng Q."/>
            <person name="Gargeya S."/>
            <person name="Fitzgerald M."/>
            <person name="Haas B."/>
            <person name="Abouelleil A."/>
            <person name="Alvarado L."/>
            <person name="Arachchi H.M."/>
            <person name="Berlin A."/>
            <person name="Brown A."/>
            <person name="Chapman S.B."/>
            <person name="Chen Z."/>
            <person name="Dunbar C."/>
            <person name="Freedman E."/>
            <person name="Gearin G."/>
            <person name="Gellesch M."/>
            <person name="Goldberg J."/>
            <person name="Griggs A."/>
            <person name="Gujja S."/>
            <person name="Heiman D."/>
            <person name="Howarth C."/>
            <person name="Larson L."/>
            <person name="Lui A."/>
            <person name="MacDonald P.J.P."/>
            <person name="Montmayeur A."/>
            <person name="Murphy C."/>
            <person name="Neiman D."/>
            <person name="Pearson M."/>
            <person name="Priest M."/>
            <person name="Roberts A."/>
            <person name="Saif S."/>
            <person name="Shea T."/>
            <person name="Shenoy N."/>
            <person name="Sisk P."/>
            <person name="Stolte C."/>
            <person name="Sykes S."/>
            <person name="Wortman J."/>
            <person name="Nusbaum C."/>
            <person name="Birren B."/>
        </authorList>
    </citation>
    <scope>NUCLEOTIDE SEQUENCE</scope>
    <source>
        <strain evidence="13">ACB1</strain>
    </source>
</reference>
<dbReference type="InterPro" id="IPR030960">
    <property type="entry name" value="DHQS/DOIS_N"/>
</dbReference>
<dbReference type="GO" id="GO:0009423">
    <property type="term" value="P:chorismate biosynthetic process"/>
    <property type="evidence" value="ECO:0007669"/>
    <property type="project" value="UniProtKB-UniRule"/>
</dbReference>
<dbReference type="NCBIfam" id="TIGR01357">
    <property type="entry name" value="aroB"/>
    <property type="match status" value="1"/>
</dbReference>
<organism evidence="13 14">
    <name type="scientific">Oribacterium parvum ACB1</name>
    <dbReference type="NCBI Taxonomy" id="796943"/>
    <lineage>
        <taxon>Bacteria</taxon>
        <taxon>Bacillati</taxon>
        <taxon>Bacillota</taxon>
        <taxon>Clostridia</taxon>
        <taxon>Lachnospirales</taxon>
        <taxon>Lachnospiraceae</taxon>
        <taxon>Oribacterium</taxon>
    </lineage>
</organism>
<dbReference type="EC" id="4.2.3.4" evidence="9 10"/>
<keyword evidence="6 9" id="KW-0520">NAD</keyword>
<keyword evidence="5 9" id="KW-0862">Zinc</keyword>
<sequence length="359" mass="40861">MRKLDIYEKDCHSYSIYLEKDFSHLSEKLKDLHCEDRSALIITDDIVAPLYLSDLRDQLKKSFRHVESLVIPSGEKNKTLGGIEKIYEAAIQYGLQRKDFMVALGGGVIGDMCGFAAATYLRGIRFIQVPTTLLAQVDSSIGGKTGVDFQDYKNMVGAFHMPSLVYSSMHTLSTLPLEQYASGMGEIIKHALIHNPQYLPYLKEHRFALKNREPECLLETIYQSNRIKKYFVEKDPFENGDRKFLNFGHSLGHAIEKTADFYYSHGQCVAFGTLMALSLSKGITEEDLSEIESLMQDLLLETRCKKLDHKAVLSAMKMDKKQNKAHLQFVLLHKICAPFIEEGLREEELEAALARFMEE</sequence>
<evidence type="ECO:0000313" key="14">
    <source>
        <dbReference type="Proteomes" id="UP000018461"/>
    </source>
</evidence>
<dbReference type="SUPFAM" id="SSF56796">
    <property type="entry name" value="Dehydroquinate synthase-like"/>
    <property type="match status" value="1"/>
</dbReference>
<dbReference type="PATRIC" id="fig|796943.3.peg.808"/>
<keyword evidence="4 9" id="KW-0547">Nucleotide-binding</keyword>
<keyword evidence="9" id="KW-0028">Amino-acid biosynthesis</keyword>
<feature type="binding site" evidence="9">
    <location>
        <position position="153"/>
    </location>
    <ligand>
        <name>NAD(+)</name>
        <dbReference type="ChEBI" id="CHEBI:57540"/>
    </ligand>
</feature>
<keyword evidence="8 9" id="KW-0170">Cobalt</keyword>
<dbReference type="HOGENOM" id="CLU_001201_0_2_9"/>
<evidence type="ECO:0000256" key="5">
    <source>
        <dbReference type="ARBA" id="ARBA00022833"/>
    </source>
</evidence>
<proteinExistence type="inferred from homology"/>
<feature type="binding site" evidence="9">
    <location>
        <position position="249"/>
    </location>
    <ligand>
        <name>Zn(2+)</name>
        <dbReference type="ChEBI" id="CHEBI:29105"/>
    </ligand>
</feature>
<evidence type="ECO:0000256" key="7">
    <source>
        <dbReference type="ARBA" id="ARBA00023239"/>
    </source>
</evidence>
<keyword evidence="7 9" id="KW-0456">Lyase</keyword>
<evidence type="ECO:0000256" key="2">
    <source>
        <dbReference type="ARBA" id="ARBA00001947"/>
    </source>
</evidence>
<dbReference type="GO" id="GO:0008652">
    <property type="term" value="P:amino acid biosynthetic process"/>
    <property type="evidence" value="ECO:0007669"/>
    <property type="project" value="UniProtKB-KW"/>
</dbReference>
<evidence type="ECO:0000256" key="6">
    <source>
        <dbReference type="ARBA" id="ARBA00023027"/>
    </source>
</evidence>
<feature type="binding site" evidence="9">
    <location>
        <begin position="131"/>
        <end position="132"/>
    </location>
    <ligand>
        <name>NAD(+)</name>
        <dbReference type="ChEBI" id="CHEBI:57540"/>
    </ligand>
</feature>
<dbReference type="Gene3D" id="1.20.1090.10">
    <property type="entry name" value="Dehydroquinate synthase-like - alpha domain"/>
    <property type="match status" value="1"/>
</dbReference>
<gene>
    <name evidence="9" type="primary">aroB</name>
    <name evidence="13" type="ORF">HMPREF9625_00414</name>
</gene>
<dbReference type="Pfam" id="PF24621">
    <property type="entry name" value="DHQS_C"/>
    <property type="match status" value="1"/>
</dbReference>
<keyword evidence="9" id="KW-0057">Aromatic amino acid biosynthesis</keyword>
<dbReference type="FunFam" id="3.40.50.1970:FF:000007">
    <property type="entry name" value="Pentafunctional AROM polypeptide"/>
    <property type="match status" value="1"/>
</dbReference>
<comment type="subcellular location">
    <subcellularLocation>
        <location evidence="9">Cytoplasm</location>
    </subcellularLocation>
</comment>
<dbReference type="InterPro" id="IPR016037">
    <property type="entry name" value="DHQ_synth_AroB"/>
</dbReference>
<feature type="binding site" evidence="9">
    <location>
        <begin position="107"/>
        <end position="111"/>
    </location>
    <ligand>
        <name>NAD(+)</name>
        <dbReference type="ChEBI" id="CHEBI:57540"/>
    </ligand>
</feature>
<dbReference type="AlphaFoldDB" id="G9WM31"/>
<feature type="domain" description="3-dehydroquinate synthase C-terminal" evidence="12">
    <location>
        <begin position="183"/>
        <end position="321"/>
    </location>
</feature>
<dbReference type="STRING" id="796943.HMPREF9625_00414"/>
<comment type="cofactor">
    <cofactor evidence="1 9">
        <name>NAD(+)</name>
        <dbReference type="ChEBI" id="CHEBI:57540"/>
    </cofactor>
</comment>
<reference evidence="13" key="2">
    <citation type="submission" date="2013-03" db="EMBL/GenBank/DDBJ databases">
        <title>The Genome Sequence of Oribacterium sp. ACB1.</title>
        <authorList>
            <consortium name="The Broad Institute Genomics Platform"/>
            <consortium name="The Broad Institute Genome Sequencing Center for Infectious Disease"/>
            <person name="Earl A."/>
            <person name="Ward D."/>
            <person name="Feldgarden M."/>
            <person name="Gevers D."/>
            <person name="Sizova M."/>
            <person name="Hazen A."/>
            <person name="Epstein S."/>
            <person name="Walker B."/>
            <person name="Young S."/>
            <person name="Zeng Q."/>
            <person name="Gargeya S."/>
            <person name="Fitzgerald M."/>
            <person name="Haas B."/>
            <person name="Abouelleil A."/>
            <person name="Allen A.W."/>
            <person name="Alvarado L."/>
            <person name="Arachchi H.M."/>
            <person name="Berlin A.M."/>
            <person name="Chapman S.B."/>
            <person name="Gainer-Dewar J."/>
            <person name="Goldberg J."/>
            <person name="Griggs A."/>
            <person name="Gujja S."/>
            <person name="Hansen M."/>
            <person name="Howarth C."/>
            <person name="Imamovic A."/>
            <person name="Ireland A."/>
            <person name="Larimer J."/>
            <person name="McCowan C."/>
            <person name="Murphy C."/>
            <person name="Pearson M."/>
            <person name="Poon T.W."/>
            <person name="Priest M."/>
            <person name="Roberts A."/>
            <person name="Saif S."/>
            <person name="Shea T."/>
            <person name="Sisk P."/>
            <person name="Sykes S."/>
            <person name="Wortman J."/>
            <person name="Nusbaum C."/>
            <person name="Birren B."/>
        </authorList>
    </citation>
    <scope>NUCLEOTIDE SEQUENCE [LARGE SCALE GENOMIC DNA]</scope>
    <source>
        <strain evidence="13">ACB1</strain>
    </source>
</reference>
<dbReference type="PANTHER" id="PTHR43622">
    <property type="entry name" value="3-DEHYDROQUINATE SYNTHASE"/>
    <property type="match status" value="1"/>
</dbReference>
<evidence type="ECO:0000256" key="10">
    <source>
        <dbReference type="NCBIfam" id="TIGR01357"/>
    </source>
</evidence>
<accession>G9WM31</accession>
<keyword evidence="9" id="KW-0963">Cytoplasm</keyword>
<dbReference type="PANTHER" id="PTHR43622:SF1">
    <property type="entry name" value="3-DEHYDROQUINATE SYNTHASE"/>
    <property type="match status" value="1"/>
</dbReference>